<keyword evidence="2" id="KW-1185">Reference proteome</keyword>
<dbReference type="Proteomes" id="UP000790709">
    <property type="component" value="Unassembled WGS sequence"/>
</dbReference>
<protein>
    <submittedName>
        <fullName evidence="1">Uncharacterized protein</fullName>
    </submittedName>
</protein>
<dbReference type="EMBL" id="MU266421">
    <property type="protein sequence ID" value="KAH7924583.1"/>
    <property type="molecule type" value="Genomic_DNA"/>
</dbReference>
<organism evidence="1 2">
    <name type="scientific">Leucogyrophana mollusca</name>
    <dbReference type="NCBI Taxonomy" id="85980"/>
    <lineage>
        <taxon>Eukaryota</taxon>
        <taxon>Fungi</taxon>
        <taxon>Dikarya</taxon>
        <taxon>Basidiomycota</taxon>
        <taxon>Agaricomycotina</taxon>
        <taxon>Agaricomycetes</taxon>
        <taxon>Agaricomycetidae</taxon>
        <taxon>Boletales</taxon>
        <taxon>Boletales incertae sedis</taxon>
        <taxon>Leucogyrophana</taxon>
    </lineage>
</organism>
<gene>
    <name evidence="1" type="ORF">BV22DRAFT_1013014</name>
</gene>
<evidence type="ECO:0000313" key="1">
    <source>
        <dbReference type="EMBL" id="KAH7924583.1"/>
    </source>
</evidence>
<sequence length="224" mass="24940">MSCPTSVRPLQSFPTVPEHRTHIQLRNLPRSVLPADLRRTAIRERLAGVTDVMIDYHRFNPTGRAYLELSHPDFTRSNVVALEKASISGIPFTAYPSPPPAMSRTPRTRGAQGRADAAERNAIKGNGPRGGLPTFGKSVALWGFPGKSNADMVKAFLNGFDLAGGEQGKPDVVKVALAFSFYTRYLVRTASVTEAHRIVRKLHMTYYEPDSWGKRYQLRARVIY</sequence>
<proteinExistence type="predicted"/>
<name>A0ACB8BIE6_9AGAM</name>
<reference evidence="1" key="1">
    <citation type="journal article" date="2021" name="New Phytol.">
        <title>Evolutionary innovations through gain and loss of genes in the ectomycorrhizal Boletales.</title>
        <authorList>
            <person name="Wu G."/>
            <person name="Miyauchi S."/>
            <person name="Morin E."/>
            <person name="Kuo A."/>
            <person name="Drula E."/>
            <person name="Varga T."/>
            <person name="Kohler A."/>
            <person name="Feng B."/>
            <person name="Cao Y."/>
            <person name="Lipzen A."/>
            <person name="Daum C."/>
            <person name="Hundley H."/>
            <person name="Pangilinan J."/>
            <person name="Johnson J."/>
            <person name="Barry K."/>
            <person name="LaButti K."/>
            <person name="Ng V."/>
            <person name="Ahrendt S."/>
            <person name="Min B."/>
            <person name="Choi I.G."/>
            <person name="Park H."/>
            <person name="Plett J.M."/>
            <person name="Magnuson J."/>
            <person name="Spatafora J.W."/>
            <person name="Nagy L.G."/>
            <person name="Henrissat B."/>
            <person name="Grigoriev I.V."/>
            <person name="Yang Z.L."/>
            <person name="Xu J."/>
            <person name="Martin F.M."/>
        </authorList>
    </citation>
    <scope>NUCLEOTIDE SEQUENCE</scope>
    <source>
        <strain evidence="1">KUC20120723A-06</strain>
    </source>
</reference>
<accession>A0ACB8BIE6</accession>
<comment type="caution">
    <text evidence="1">The sequence shown here is derived from an EMBL/GenBank/DDBJ whole genome shotgun (WGS) entry which is preliminary data.</text>
</comment>
<evidence type="ECO:0000313" key="2">
    <source>
        <dbReference type="Proteomes" id="UP000790709"/>
    </source>
</evidence>